<keyword evidence="1" id="KW-1133">Transmembrane helix</keyword>
<dbReference type="GO" id="GO:0000271">
    <property type="term" value="P:polysaccharide biosynthetic process"/>
    <property type="evidence" value="ECO:0007669"/>
    <property type="project" value="TreeGrafter"/>
</dbReference>
<feature type="domain" description="Acyltransferase 3" evidence="2">
    <location>
        <begin position="22"/>
        <end position="359"/>
    </location>
</feature>
<evidence type="ECO:0000313" key="4">
    <source>
        <dbReference type="Proteomes" id="UP000035170"/>
    </source>
</evidence>
<feature type="transmembrane region" description="Helical" evidence="1">
    <location>
        <begin position="65"/>
        <end position="83"/>
    </location>
</feature>
<comment type="caution">
    <text evidence="3">The sequence shown here is derived from an EMBL/GenBank/DDBJ whole genome shotgun (WGS) entry which is preliminary data.</text>
</comment>
<dbReference type="PANTHER" id="PTHR23028:SF53">
    <property type="entry name" value="ACYL_TRANSF_3 DOMAIN-CONTAINING PROTEIN"/>
    <property type="match status" value="1"/>
</dbReference>
<sequence length="388" mass="41437">MNGTRNPVPAAEPAQRGRMPLLDIAKGIACAVIVGHHLSRYGTMPVGAFLLAPGFLGWLADDGRLAVQIFLVIAGFLAAASLAPDGVLRVDRPMARILQRYGRLVMPYLAALTVCVLVAALVRPWMTGDDVPASPSIGQLLAHGLLMQDLLGYEALSTGVWYVAIDFQLFVLALTLMGLPAMLRRAPVPAAAVSRERWIPVALVLAVATTSLVLFNRNADLDDTAFYFFGAYGLGMLAFWIGRATRASTWRSAVVLLALTGVGALAIDWRSRIAIALVSALLIAVAQRRGWLSLGRWPDAAMPLQRLGRISYSLFLIHFPVLLATNAAVGQMGPHAAWIDALGMAATFGLSVAAALLLYRWVEVRPASWRAVAALFAALLASGVLVPS</sequence>
<dbReference type="Proteomes" id="UP000035170">
    <property type="component" value="Unassembled WGS sequence"/>
</dbReference>
<gene>
    <name evidence="3" type="ORF">VPARA_58950</name>
</gene>
<feature type="transmembrane region" description="Helical" evidence="1">
    <location>
        <begin position="198"/>
        <end position="219"/>
    </location>
</feature>
<keyword evidence="1" id="KW-0812">Transmembrane</keyword>
<evidence type="ECO:0000259" key="2">
    <source>
        <dbReference type="Pfam" id="PF01757"/>
    </source>
</evidence>
<reference evidence="3 4" key="1">
    <citation type="submission" date="2015-03" db="EMBL/GenBank/DDBJ databases">
        <title>Genome sequence of Variovorax paradoxus TBEA6.</title>
        <authorList>
            <person name="Poehlein A."/>
            <person name="Schuldes J."/>
            <person name="Wuebbeler J.H."/>
            <person name="Hiessl S."/>
            <person name="Steinbuechel A."/>
            <person name="Daniel R."/>
        </authorList>
    </citation>
    <scope>NUCLEOTIDE SEQUENCE [LARGE SCALE GENOMIC DNA]</scope>
    <source>
        <strain evidence="3 4">TBEA6</strain>
    </source>
</reference>
<feature type="transmembrane region" description="Helical" evidence="1">
    <location>
        <begin position="312"/>
        <end position="329"/>
    </location>
</feature>
<dbReference type="EMBL" id="JZWI01000040">
    <property type="protein sequence ID" value="KLN53033.1"/>
    <property type="molecule type" value="Genomic_DNA"/>
</dbReference>
<dbReference type="Pfam" id="PF01757">
    <property type="entry name" value="Acyl_transf_3"/>
    <property type="match status" value="1"/>
</dbReference>
<feature type="transmembrane region" description="Helical" evidence="1">
    <location>
        <begin position="159"/>
        <end position="177"/>
    </location>
</feature>
<feature type="transmembrane region" description="Helical" evidence="1">
    <location>
        <begin position="41"/>
        <end position="59"/>
    </location>
</feature>
<feature type="transmembrane region" description="Helical" evidence="1">
    <location>
        <begin position="104"/>
        <end position="126"/>
    </location>
</feature>
<dbReference type="InterPro" id="IPR002656">
    <property type="entry name" value="Acyl_transf_3_dom"/>
</dbReference>
<keyword evidence="3" id="KW-0012">Acyltransferase</keyword>
<accession>A0A0H2LRY3</accession>
<feature type="transmembrane region" description="Helical" evidence="1">
    <location>
        <begin position="369"/>
        <end position="386"/>
    </location>
</feature>
<feature type="transmembrane region" description="Helical" evidence="1">
    <location>
        <begin position="225"/>
        <end position="242"/>
    </location>
</feature>
<evidence type="ECO:0000256" key="1">
    <source>
        <dbReference type="SAM" id="Phobius"/>
    </source>
</evidence>
<proteinExistence type="predicted"/>
<keyword evidence="4" id="KW-1185">Reference proteome</keyword>
<name>A0A0H2LRY3_VARPD</name>
<evidence type="ECO:0000313" key="3">
    <source>
        <dbReference type="EMBL" id="KLN53033.1"/>
    </source>
</evidence>
<dbReference type="AlphaFoldDB" id="A0A0H2LRY3"/>
<dbReference type="PANTHER" id="PTHR23028">
    <property type="entry name" value="ACETYLTRANSFERASE"/>
    <property type="match status" value="1"/>
</dbReference>
<feature type="transmembrane region" description="Helical" evidence="1">
    <location>
        <begin position="341"/>
        <end position="362"/>
    </location>
</feature>
<keyword evidence="1" id="KW-0472">Membrane</keyword>
<dbReference type="PATRIC" id="fig|34073.19.peg.6052"/>
<keyword evidence="3" id="KW-0808">Transferase</keyword>
<dbReference type="GO" id="GO:0016020">
    <property type="term" value="C:membrane"/>
    <property type="evidence" value="ECO:0007669"/>
    <property type="project" value="TreeGrafter"/>
</dbReference>
<dbReference type="GO" id="GO:0016747">
    <property type="term" value="F:acyltransferase activity, transferring groups other than amino-acyl groups"/>
    <property type="evidence" value="ECO:0007669"/>
    <property type="project" value="InterPro"/>
</dbReference>
<dbReference type="InterPro" id="IPR050879">
    <property type="entry name" value="Acyltransferase_3"/>
</dbReference>
<protein>
    <submittedName>
        <fullName evidence="3">Acyltransferase family protein</fullName>
    </submittedName>
</protein>
<organism evidence="3 4">
    <name type="scientific">Variovorax paradoxus</name>
    <dbReference type="NCBI Taxonomy" id="34073"/>
    <lineage>
        <taxon>Bacteria</taxon>
        <taxon>Pseudomonadati</taxon>
        <taxon>Pseudomonadota</taxon>
        <taxon>Betaproteobacteria</taxon>
        <taxon>Burkholderiales</taxon>
        <taxon>Comamonadaceae</taxon>
        <taxon>Variovorax</taxon>
    </lineage>
</organism>